<evidence type="ECO:0000256" key="1">
    <source>
        <dbReference type="SAM" id="Phobius"/>
    </source>
</evidence>
<keyword evidence="1" id="KW-0812">Transmembrane</keyword>
<keyword evidence="1" id="KW-1133">Transmembrane helix</keyword>
<reference evidence="2 3" key="1">
    <citation type="submission" date="2016-10" db="EMBL/GenBank/DDBJ databases">
        <authorList>
            <person name="de Groot N.N."/>
        </authorList>
    </citation>
    <scope>NUCLEOTIDE SEQUENCE [LARGE SCALE GENOMIC DNA]</scope>
    <source>
        <strain evidence="2 3">DSM 12130</strain>
    </source>
</reference>
<keyword evidence="1" id="KW-0472">Membrane</keyword>
<dbReference type="AlphaFoldDB" id="A0A1H0KJE1"/>
<dbReference type="EMBL" id="FNJI01000003">
    <property type="protein sequence ID" value="SDO55842.1"/>
    <property type="molecule type" value="Genomic_DNA"/>
</dbReference>
<accession>A0A1H0KJE1</accession>
<keyword evidence="3" id="KW-1185">Reference proteome</keyword>
<gene>
    <name evidence="2" type="ORF">SAMN05660330_00519</name>
</gene>
<protein>
    <submittedName>
        <fullName evidence="2">Uncharacterized protein</fullName>
    </submittedName>
</protein>
<proteinExistence type="predicted"/>
<dbReference type="STRING" id="91360.SAMN05660330_00519"/>
<sequence>MPPFFSGVAMMAGVIFPLPYRLARISLDKCRQTTGSGTCSNTGKLYRQINFLEDYS</sequence>
<name>A0A1H0KJE1_9BACT</name>
<organism evidence="2 3">
    <name type="scientific">Desulforhopalus singaporensis</name>
    <dbReference type="NCBI Taxonomy" id="91360"/>
    <lineage>
        <taxon>Bacteria</taxon>
        <taxon>Pseudomonadati</taxon>
        <taxon>Thermodesulfobacteriota</taxon>
        <taxon>Desulfobulbia</taxon>
        <taxon>Desulfobulbales</taxon>
        <taxon>Desulfocapsaceae</taxon>
        <taxon>Desulforhopalus</taxon>
    </lineage>
</organism>
<evidence type="ECO:0000313" key="3">
    <source>
        <dbReference type="Proteomes" id="UP000199073"/>
    </source>
</evidence>
<feature type="transmembrane region" description="Helical" evidence="1">
    <location>
        <begin position="6"/>
        <end position="23"/>
    </location>
</feature>
<evidence type="ECO:0000313" key="2">
    <source>
        <dbReference type="EMBL" id="SDO55842.1"/>
    </source>
</evidence>
<dbReference type="Proteomes" id="UP000199073">
    <property type="component" value="Unassembled WGS sequence"/>
</dbReference>